<evidence type="ECO:0000313" key="7">
    <source>
        <dbReference type="EMBL" id="KIM28716.1"/>
    </source>
</evidence>
<dbReference type="SMART" id="SM00320">
    <property type="entry name" value="WD40"/>
    <property type="match status" value="3"/>
</dbReference>
<dbReference type="SUPFAM" id="SSF50978">
    <property type="entry name" value="WD40 repeat-like"/>
    <property type="match status" value="1"/>
</dbReference>
<gene>
    <name evidence="7" type="ORF">M408DRAFT_23384</name>
</gene>
<organism evidence="7 8">
    <name type="scientific">Serendipita vermifera MAFF 305830</name>
    <dbReference type="NCBI Taxonomy" id="933852"/>
    <lineage>
        <taxon>Eukaryota</taxon>
        <taxon>Fungi</taxon>
        <taxon>Dikarya</taxon>
        <taxon>Basidiomycota</taxon>
        <taxon>Agaricomycotina</taxon>
        <taxon>Agaricomycetes</taxon>
        <taxon>Sebacinales</taxon>
        <taxon>Serendipitaceae</taxon>
        <taxon>Serendipita</taxon>
    </lineage>
</organism>
<evidence type="ECO:0000256" key="6">
    <source>
        <dbReference type="PROSITE-ProRule" id="PRU00221"/>
    </source>
</evidence>
<dbReference type="HOGENOM" id="CLU_035513_0_0_1"/>
<dbReference type="PROSITE" id="PS50294">
    <property type="entry name" value="WD_REPEATS_REGION"/>
    <property type="match status" value="2"/>
</dbReference>
<evidence type="ECO:0000256" key="2">
    <source>
        <dbReference type="ARBA" id="ARBA00022574"/>
    </source>
</evidence>
<evidence type="ECO:0008006" key="9">
    <source>
        <dbReference type="Google" id="ProtNLM"/>
    </source>
</evidence>
<keyword evidence="5" id="KW-0804">Transcription</keyword>
<evidence type="ECO:0000313" key="8">
    <source>
        <dbReference type="Proteomes" id="UP000054097"/>
    </source>
</evidence>
<keyword evidence="2 6" id="KW-0853">WD repeat</keyword>
<dbReference type="Pfam" id="PF00400">
    <property type="entry name" value="WD40"/>
    <property type="match status" value="2"/>
</dbReference>
<dbReference type="OrthoDB" id="7318948at2759"/>
<dbReference type="STRING" id="933852.A0A0C3BB92"/>
<accession>A0A0C3BB92</accession>
<keyword evidence="8" id="KW-1185">Reference proteome</keyword>
<protein>
    <recommendedName>
        <fullName evidence="9">Anaphase-promoting complex subunit 4 WD40 domain-containing protein</fullName>
    </recommendedName>
</protein>
<evidence type="ECO:0000256" key="4">
    <source>
        <dbReference type="ARBA" id="ARBA00023015"/>
    </source>
</evidence>
<evidence type="ECO:0000256" key="5">
    <source>
        <dbReference type="ARBA" id="ARBA00023163"/>
    </source>
</evidence>
<feature type="repeat" description="WD" evidence="6">
    <location>
        <begin position="147"/>
        <end position="179"/>
    </location>
</feature>
<dbReference type="InterPro" id="IPR051243">
    <property type="entry name" value="PcG_WD-repeat"/>
</dbReference>
<comment type="similarity">
    <text evidence="1">Belongs to the WD repeat ESC family.</text>
</comment>
<dbReference type="Proteomes" id="UP000054097">
    <property type="component" value="Unassembled WGS sequence"/>
</dbReference>
<keyword evidence="3" id="KW-0677">Repeat</keyword>
<sequence length="357" mass="39375">MDQASPQFELVAQSPGHPNGTDYDVVSYFPWTLEDYQSFSECRNMDWSNPNVVGMWHGVVKKWIGVAAVCGRNNRQSVIRFVRTSPRNPLQLLHQAEIVTGPTEAVGIRCICWSFDPKTFAPLVVLGGMSGNIIVYSPETRSIFSVLRGHGGRITSLNSHPRNPHIIASTSRDKTARLWCLDLPAEMKISSTDPEANRLGPMFGSPLTGGEKEGLGPGRCFAVTIGGHSDGHNATVLHASFHPEVNILATSGVDHCIKMWSFDLPPPPTAPEAVLVNLVRPIFSTKFLHHAMVSCIHWLSPSLLVSQSAQSQTAEQEPFPAKLVVWKWLAYQTYKNVVTSGYEYVKDSLNATDSRKK</sequence>
<evidence type="ECO:0000256" key="1">
    <source>
        <dbReference type="ARBA" id="ARBA00008075"/>
    </source>
</evidence>
<dbReference type="InterPro" id="IPR001680">
    <property type="entry name" value="WD40_rpt"/>
</dbReference>
<dbReference type="InterPro" id="IPR015943">
    <property type="entry name" value="WD40/YVTN_repeat-like_dom_sf"/>
</dbReference>
<dbReference type="Gene3D" id="2.130.10.10">
    <property type="entry name" value="YVTN repeat-like/Quinoprotein amine dehydrogenase"/>
    <property type="match status" value="1"/>
</dbReference>
<dbReference type="PANTHER" id="PTHR10253">
    <property type="entry name" value="POLYCOMB PROTEIN"/>
    <property type="match status" value="1"/>
</dbReference>
<dbReference type="AlphaFoldDB" id="A0A0C3BB92"/>
<proteinExistence type="inferred from homology"/>
<evidence type="ECO:0000256" key="3">
    <source>
        <dbReference type="ARBA" id="ARBA00022737"/>
    </source>
</evidence>
<name>A0A0C3BB92_SERVB</name>
<reference evidence="7 8" key="1">
    <citation type="submission" date="2014-04" db="EMBL/GenBank/DDBJ databases">
        <authorList>
            <consortium name="DOE Joint Genome Institute"/>
            <person name="Kuo A."/>
            <person name="Zuccaro A."/>
            <person name="Kohler A."/>
            <person name="Nagy L.G."/>
            <person name="Floudas D."/>
            <person name="Copeland A."/>
            <person name="Barry K.W."/>
            <person name="Cichocki N."/>
            <person name="Veneault-Fourrey C."/>
            <person name="LaButti K."/>
            <person name="Lindquist E.A."/>
            <person name="Lipzen A."/>
            <person name="Lundell T."/>
            <person name="Morin E."/>
            <person name="Murat C."/>
            <person name="Sun H."/>
            <person name="Tunlid A."/>
            <person name="Henrissat B."/>
            <person name="Grigoriev I.V."/>
            <person name="Hibbett D.S."/>
            <person name="Martin F."/>
            <person name="Nordberg H.P."/>
            <person name="Cantor M.N."/>
            <person name="Hua S.X."/>
        </authorList>
    </citation>
    <scope>NUCLEOTIDE SEQUENCE [LARGE SCALE GENOMIC DNA]</scope>
    <source>
        <strain evidence="7 8">MAFF 305830</strain>
    </source>
</reference>
<reference evidence="8" key="2">
    <citation type="submission" date="2015-01" db="EMBL/GenBank/DDBJ databases">
        <title>Evolutionary Origins and Diversification of the Mycorrhizal Mutualists.</title>
        <authorList>
            <consortium name="DOE Joint Genome Institute"/>
            <consortium name="Mycorrhizal Genomics Consortium"/>
            <person name="Kohler A."/>
            <person name="Kuo A."/>
            <person name="Nagy L.G."/>
            <person name="Floudas D."/>
            <person name="Copeland A."/>
            <person name="Barry K.W."/>
            <person name="Cichocki N."/>
            <person name="Veneault-Fourrey C."/>
            <person name="LaButti K."/>
            <person name="Lindquist E.A."/>
            <person name="Lipzen A."/>
            <person name="Lundell T."/>
            <person name="Morin E."/>
            <person name="Murat C."/>
            <person name="Riley R."/>
            <person name="Ohm R."/>
            <person name="Sun H."/>
            <person name="Tunlid A."/>
            <person name="Henrissat B."/>
            <person name="Grigoriev I.V."/>
            <person name="Hibbett D.S."/>
            <person name="Martin F."/>
        </authorList>
    </citation>
    <scope>NUCLEOTIDE SEQUENCE [LARGE SCALE GENOMIC DNA]</scope>
    <source>
        <strain evidence="8">MAFF 305830</strain>
    </source>
</reference>
<dbReference type="InterPro" id="IPR036322">
    <property type="entry name" value="WD40_repeat_dom_sf"/>
</dbReference>
<keyword evidence="4" id="KW-0805">Transcription regulation</keyword>
<dbReference type="EMBL" id="KN824291">
    <property type="protein sequence ID" value="KIM28716.1"/>
    <property type="molecule type" value="Genomic_DNA"/>
</dbReference>
<dbReference type="PROSITE" id="PS50082">
    <property type="entry name" value="WD_REPEATS_2"/>
    <property type="match status" value="2"/>
</dbReference>
<feature type="repeat" description="WD" evidence="6">
    <location>
        <begin position="229"/>
        <end position="263"/>
    </location>
</feature>